<dbReference type="Proteomes" id="UP000593560">
    <property type="component" value="Unassembled WGS sequence"/>
</dbReference>
<evidence type="ECO:0000313" key="2">
    <source>
        <dbReference type="Proteomes" id="UP000593560"/>
    </source>
</evidence>
<organism evidence="1 2">
    <name type="scientific">Gossypium harknessii</name>
    <dbReference type="NCBI Taxonomy" id="34285"/>
    <lineage>
        <taxon>Eukaryota</taxon>
        <taxon>Viridiplantae</taxon>
        <taxon>Streptophyta</taxon>
        <taxon>Embryophyta</taxon>
        <taxon>Tracheophyta</taxon>
        <taxon>Spermatophyta</taxon>
        <taxon>Magnoliopsida</taxon>
        <taxon>eudicotyledons</taxon>
        <taxon>Gunneridae</taxon>
        <taxon>Pentapetalae</taxon>
        <taxon>rosids</taxon>
        <taxon>malvids</taxon>
        <taxon>Malvales</taxon>
        <taxon>Malvaceae</taxon>
        <taxon>Malvoideae</taxon>
        <taxon>Gossypium</taxon>
    </lineage>
</organism>
<reference evidence="1 2" key="1">
    <citation type="journal article" date="2019" name="Genome Biol. Evol.">
        <title>Insights into the evolution of the New World diploid cottons (Gossypium, subgenus Houzingenia) based on genome sequencing.</title>
        <authorList>
            <person name="Grover C.E."/>
            <person name="Arick M.A. 2nd"/>
            <person name="Thrash A."/>
            <person name="Conover J.L."/>
            <person name="Sanders W.S."/>
            <person name="Peterson D.G."/>
            <person name="Frelichowski J.E."/>
            <person name="Scheffler J.A."/>
            <person name="Scheffler B.E."/>
            <person name="Wendel J.F."/>
        </authorList>
    </citation>
    <scope>NUCLEOTIDE SEQUENCE [LARGE SCALE GENOMIC DNA]</scope>
    <source>
        <strain evidence="1">0</strain>
        <tissue evidence="1">Leaf</tissue>
    </source>
</reference>
<proteinExistence type="predicted"/>
<evidence type="ECO:0000313" key="1">
    <source>
        <dbReference type="EMBL" id="MBA0818480.1"/>
    </source>
</evidence>
<dbReference type="EMBL" id="JABFAD010302104">
    <property type="protein sequence ID" value="MBA0818480.1"/>
    <property type="molecule type" value="Genomic_DNA"/>
</dbReference>
<name>A0A7J9I8U2_9ROSI</name>
<comment type="caution">
    <text evidence="1">The sequence shown here is derived from an EMBL/GenBank/DDBJ whole genome shotgun (WGS) entry which is preliminary data.</text>
</comment>
<feature type="non-terminal residue" evidence="1">
    <location>
        <position position="20"/>
    </location>
</feature>
<keyword evidence="2" id="KW-1185">Reference proteome</keyword>
<accession>A0A7J9I8U2</accession>
<protein>
    <submittedName>
        <fullName evidence="1">Uncharacterized protein</fullName>
    </submittedName>
</protein>
<sequence>MDFLIKWKTMWSFEYGPRKR</sequence>
<gene>
    <name evidence="1" type="ORF">Gohar_022058</name>
</gene>
<dbReference type="AlphaFoldDB" id="A0A7J9I8U2"/>